<evidence type="ECO:0000313" key="1">
    <source>
        <dbReference type="EMBL" id="SHH19311.1"/>
    </source>
</evidence>
<evidence type="ECO:0000313" key="2">
    <source>
        <dbReference type="Proteomes" id="UP000242592"/>
    </source>
</evidence>
<name>A0A1M5QZF2_9BACT</name>
<accession>A0A1M5QZF2</accession>
<reference evidence="2" key="1">
    <citation type="submission" date="2016-11" db="EMBL/GenBank/DDBJ databases">
        <authorList>
            <person name="Varghese N."/>
            <person name="Submissions S."/>
        </authorList>
    </citation>
    <scope>NUCLEOTIDE SEQUENCE [LARGE SCALE GENOMIC DNA]</scope>
    <source>
        <strain evidence="2">DSM 15807</strain>
    </source>
</reference>
<dbReference type="EMBL" id="FQXN01000001">
    <property type="protein sequence ID" value="SHH19311.1"/>
    <property type="molecule type" value="Genomic_DNA"/>
</dbReference>
<proteinExistence type="predicted"/>
<keyword evidence="2" id="KW-1185">Reference proteome</keyword>
<dbReference type="RefSeq" id="WP_234946699.1">
    <property type="nucleotide sequence ID" value="NZ_FQXN01000001.1"/>
</dbReference>
<evidence type="ECO:0008006" key="3">
    <source>
        <dbReference type="Google" id="ProtNLM"/>
    </source>
</evidence>
<organism evidence="1 2">
    <name type="scientific">Thermosipho atlanticus DSM 15807</name>
    <dbReference type="NCBI Taxonomy" id="1123380"/>
    <lineage>
        <taxon>Bacteria</taxon>
        <taxon>Thermotogati</taxon>
        <taxon>Thermotogota</taxon>
        <taxon>Thermotogae</taxon>
        <taxon>Thermotogales</taxon>
        <taxon>Fervidobacteriaceae</taxon>
        <taxon>Thermosipho</taxon>
    </lineage>
</organism>
<protein>
    <recommendedName>
        <fullName evidence="3">Outer membrane lipoprotein-sorting protein</fullName>
    </recommendedName>
</protein>
<sequence>MNIKKLPYLLTLIFILISSISFSEPLIFNFIKSFSGKRDFFISTEIIFDVMDEQKSEFHTNISLEATIINLEKFTVKFLAPEFLKDIEIEFNALNNISVFKYQNNTNSEVSNYTIDSIYEIFKTASDFLSSSVFRVSETKNGLIFSPTGYPFLKRLGLEPTKINITLTEDGFDEIVFSTDDSTETVTIKFKQFKILDIN</sequence>
<dbReference type="AlphaFoldDB" id="A0A1M5QZF2"/>
<dbReference type="Proteomes" id="UP000242592">
    <property type="component" value="Unassembled WGS sequence"/>
</dbReference>
<gene>
    <name evidence="1" type="ORF">SAMN02745199_0239</name>
</gene>